<dbReference type="EMBL" id="JAACJJ010000030">
    <property type="protein sequence ID" value="KAF5318802.1"/>
    <property type="molecule type" value="Genomic_DNA"/>
</dbReference>
<comment type="caution">
    <text evidence="2">The sequence shown here is derived from an EMBL/GenBank/DDBJ whole genome shotgun (WGS) entry which is preliminary data.</text>
</comment>
<dbReference type="GO" id="GO:0008168">
    <property type="term" value="F:methyltransferase activity"/>
    <property type="evidence" value="ECO:0007669"/>
    <property type="project" value="TreeGrafter"/>
</dbReference>
<sequence>MPTVEEISTSDIGAEGHAPPSKSYLLPYNDVEIQRLLVQQKNMSEIYEGRIVIAPVNLKEGSEVLDVATGSGVWALDLAERYPNADTTKITCIDIGASMFPKEYPSNMTFQVASALAMPAGWTNKFALVHQRLILSGIKYDEWEQDIREIYRVTEPGGWAQLCEWNNGTYDHEAAGTNYKPGPAETKVMDLAMRVGEKNGMDLLCAKRIAGLMAVAGFVEVRKEERAVPLGAWNGDLSRSLAENLATVFRGYKDAVLKAGGFGVIQRGEDYDALVDEVEREWASGPGGYDSFVVFVGKKLQ</sequence>
<proteinExistence type="predicted"/>
<dbReference type="AlphaFoldDB" id="A0A8H5BAU1"/>
<dbReference type="Gene3D" id="3.40.50.150">
    <property type="entry name" value="Vaccinia Virus protein VP39"/>
    <property type="match status" value="1"/>
</dbReference>
<keyword evidence="3" id="KW-1185">Reference proteome</keyword>
<gene>
    <name evidence="2" type="ORF">D9619_010822</name>
</gene>
<evidence type="ECO:0000313" key="3">
    <source>
        <dbReference type="Proteomes" id="UP000567179"/>
    </source>
</evidence>
<dbReference type="OrthoDB" id="184880at2759"/>
<protein>
    <recommendedName>
        <fullName evidence="1">Methyltransferase domain-containing protein</fullName>
    </recommendedName>
</protein>
<dbReference type="CDD" id="cd02440">
    <property type="entry name" value="AdoMet_MTases"/>
    <property type="match status" value="1"/>
</dbReference>
<dbReference type="Proteomes" id="UP000567179">
    <property type="component" value="Unassembled WGS sequence"/>
</dbReference>
<dbReference type="InterPro" id="IPR029063">
    <property type="entry name" value="SAM-dependent_MTases_sf"/>
</dbReference>
<evidence type="ECO:0000259" key="1">
    <source>
        <dbReference type="Pfam" id="PF13649"/>
    </source>
</evidence>
<dbReference type="Pfam" id="PF13649">
    <property type="entry name" value="Methyltransf_25"/>
    <property type="match status" value="1"/>
</dbReference>
<dbReference type="PANTHER" id="PTHR43591:SF24">
    <property type="entry name" value="2-METHOXY-6-POLYPRENYL-1,4-BENZOQUINOL METHYLASE, MITOCHONDRIAL"/>
    <property type="match status" value="1"/>
</dbReference>
<dbReference type="SUPFAM" id="SSF53335">
    <property type="entry name" value="S-adenosyl-L-methionine-dependent methyltransferases"/>
    <property type="match status" value="1"/>
</dbReference>
<feature type="domain" description="Methyltransferase" evidence="1">
    <location>
        <begin position="64"/>
        <end position="158"/>
    </location>
</feature>
<dbReference type="InterPro" id="IPR041698">
    <property type="entry name" value="Methyltransf_25"/>
</dbReference>
<dbReference type="PANTHER" id="PTHR43591">
    <property type="entry name" value="METHYLTRANSFERASE"/>
    <property type="match status" value="1"/>
</dbReference>
<evidence type="ECO:0000313" key="2">
    <source>
        <dbReference type="EMBL" id="KAF5318802.1"/>
    </source>
</evidence>
<name>A0A8H5BAU1_9AGAR</name>
<organism evidence="2 3">
    <name type="scientific">Psilocybe cf. subviscida</name>
    <dbReference type="NCBI Taxonomy" id="2480587"/>
    <lineage>
        <taxon>Eukaryota</taxon>
        <taxon>Fungi</taxon>
        <taxon>Dikarya</taxon>
        <taxon>Basidiomycota</taxon>
        <taxon>Agaricomycotina</taxon>
        <taxon>Agaricomycetes</taxon>
        <taxon>Agaricomycetidae</taxon>
        <taxon>Agaricales</taxon>
        <taxon>Agaricineae</taxon>
        <taxon>Strophariaceae</taxon>
        <taxon>Psilocybe</taxon>
    </lineage>
</organism>
<accession>A0A8H5BAU1</accession>
<reference evidence="2 3" key="1">
    <citation type="journal article" date="2020" name="ISME J.">
        <title>Uncovering the hidden diversity of litter-decomposition mechanisms in mushroom-forming fungi.</title>
        <authorList>
            <person name="Floudas D."/>
            <person name="Bentzer J."/>
            <person name="Ahren D."/>
            <person name="Johansson T."/>
            <person name="Persson P."/>
            <person name="Tunlid A."/>
        </authorList>
    </citation>
    <scope>NUCLEOTIDE SEQUENCE [LARGE SCALE GENOMIC DNA]</scope>
    <source>
        <strain evidence="2 3">CBS 101986</strain>
    </source>
</reference>